<sequence length="180" mass="20938">MKKVKVESVITGFVWKMFGLELPLIAVLILSIMMDISVLPMILLFAVFMPVVLIVALGRRGINLYFKRTVRYDENEVNWWGFCRHNRIRMEKVTQFRCEIIYFTENLDRSLDGSASAMELSFEQTGLFGIRCRKRINDVLNVSQLDIKHGDYKGSLPLADVYRFLEERYPEKAGGMLNMK</sequence>
<keyword evidence="1" id="KW-0472">Membrane</keyword>
<reference evidence="2 3" key="1">
    <citation type="submission" date="2018-05" db="EMBL/GenBank/DDBJ databases">
        <title>The Hungate 1000. A catalogue of reference genomes from the rumen microbiome.</title>
        <authorList>
            <person name="Kelly W."/>
        </authorList>
    </citation>
    <scope>NUCLEOTIDE SEQUENCE [LARGE SCALE GENOMIC DNA]</scope>
    <source>
        <strain evidence="2 3">SAb67</strain>
    </source>
</reference>
<dbReference type="EMBL" id="QGDI01000014">
    <property type="protein sequence ID" value="PWJ10360.1"/>
    <property type="molecule type" value="Genomic_DNA"/>
</dbReference>
<gene>
    <name evidence="2" type="ORF">IE37_02998</name>
</gene>
<organism evidence="2 3">
    <name type="scientific">Ruminococcus flavefaciens</name>
    <dbReference type="NCBI Taxonomy" id="1265"/>
    <lineage>
        <taxon>Bacteria</taxon>
        <taxon>Bacillati</taxon>
        <taxon>Bacillota</taxon>
        <taxon>Clostridia</taxon>
        <taxon>Eubacteriales</taxon>
        <taxon>Oscillospiraceae</taxon>
        <taxon>Ruminococcus</taxon>
    </lineage>
</organism>
<feature type="transmembrane region" description="Helical" evidence="1">
    <location>
        <begin position="38"/>
        <end position="58"/>
    </location>
</feature>
<dbReference type="AlphaFoldDB" id="A0A315XXN8"/>
<evidence type="ECO:0000313" key="2">
    <source>
        <dbReference type="EMBL" id="PWJ10360.1"/>
    </source>
</evidence>
<feature type="transmembrane region" description="Helical" evidence="1">
    <location>
        <begin position="12"/>
        <end position="32"/>
    </location>
</feature>
<proteinExistence type="predicted"/>
<comment type="caution">
    <text evidence="2">The sequence shown here is derived from an EMBL/GenBank/DDBJ whole genome shotgun (WGS) entry which is preliminary data.</text>
</comment>
<dbReference type="Proteomes" id="UP000245720">
    <property type="component" value="Unassembled WGS sequence"/>
</dbReference>
<keyword evidence="1" id="KW-0812">Transmembrane</keyword>
<evidence type="ECO:0000313" key="3">
    <source>
        <dbReference type="Proteomes" id="UP000245720"/>
    </source>
</evidence>
<accession>A0A315XXN8</accession>
<evidence type="ECO:0000256" key="1">
    <source>
        <dbReference type="SAM" id="Phobius"/>
    </source>
</evidence>
<keyword evidence="1" id="KW-1133">Transmembrane helix</keyword>
<name>A0A315XXN8_RUMFL</name>
<dbReference type="RefSeq" id="WP_109727688.1">
    <property type="nucleotide sequence ID" value="NZ_QGDI01000014.1"/>
</dbReference>
<protein>
    <submittedName>
        <fullName evidence="2">Uncharacterized protein</fullName>
    </submittedName>
</protein>